<keyword evidence="5" id="KW-1003">Cell membrane</keyword>
<organism evidence="6 7">
    <name type="scientific">Candidimonas nitroreducens</name>
    <dbReference type="NCBI Taxonomy" id="683354"/>
    <lineage>
        <taxon>Bacteria</taxon>
        <taxon>Pseudomonadati</taxon>
        <taxon>Pseudomonadota</taxon>
        <taxon>Betaproteobacteria</taxon>
        <taxon>Burkholderiales</taxon>
        <taxon>Alcaligenaceae</taxon>
        <taxon>Candidimonas</taxon>
    </lineage>
</organism>
<feature type="transmembrane region" description="Helical" evidence="5">
    <location>
        <begin position="192"/>
        <end position="212"/>
    </location>
</feature>
<comment type="caution">
    <text evidence="6">The sequence shown here is derived from an EMBL/GenBank/DDBJ whole genome shotgun (WGS) entry which is preliminary data.</text>
</comment>
<dbReference type="InterPro" id="IPR051598">
    <property type="entry name" value="TSUP/Inactive_protease-like"/>
</dbReference>
<dbReference type="PANTHER" id="PTHR43701:SF2">
    <property type="entry name" value="MEMBRANE TRANSPORTER PROTEIN YJNA-RELATED"/>
    <property type="match status" value="1"/>
</dbReference>
<keyword evidence="2 5" id="KW-0812">Transmembrane</keyword>
<dbReference type="Pfam" id="PF01925">
    <property type="entry name" value="TauE"/>
    <property type="match status" value="1"/>
</dbReference>
<comment type="subcellular location">
    <subcellularLocation>
        <location evidence="5">Cell membrane</location>
        <topology evidence="5">Multi-pass membrane protein</topology>
    </subcellularLocation>
    <subcellularLocation>
        <location evidence="1">Membrane</location>
        <topology evidence="1">Multi-pass membrane protein</topology>
    </subcellularLocation>
</comment>
<name>A0A225MD26_9BURK</name>
<feature type="transmembrane region" description="Helical" evidence="5">
    <location>
        <begin position="95"/>
        <end position="113"/>
    </location>
</feature>
<evidence type="ECO:0000256" key="5">
    <source>
        <dbReference type="RuleBase" id="RU363041"/>
    </source>
</evidence>
<comment type="similarity">
    <text evidence="5">Belongs to the 4-toluene sulfonate uptake permease (TSUP) (TC 2.A.102) family.</text>
</comment>
<sequence>MSLLAILLIAAIGSLIGAVGLGGFMMVPVLMLLENTTVRQSVIIATVAFLASGFASLAVRPQHPGGAQARRSFLLAAAPGAIGGALAVHAAREGLLTLFISLGFIVVGLGEWYGRPRAGLVRDIGRGTAATGGLITGFASALTGTSGPMVAMPMLAWAGLQLPERVALAQVAQIPVALGATLAFVSFGEVPWTLTAISSAALCCGLVGGMLLARRIKAGRLRRLAAILMWCAAAVMMSKIQW</sequence>
<evidence type="ECO:0000313" key="7">
    <source>
        <dbReference type="Proteomes" id="UP000214603"/>
    </source>
</evidence>
<evidence type="ECO:0000313" key="6">
    <source>
        <dbReference type="EMBL" id="OWT59204.1"/>
    </source>
</evidence>
<evidence type="ECO:0000256" key="2">
    <source>
        <dbReference type="ARBA" id="ARBA00022692"/>
    </source>
</evidence>
<dbReference type="PANTHER" id="PTHR43701">
    <property type="entry name" value="MEMBRANE TRANSPORTER PROTEIN MJ0441-RELATED"/>
    <property type="match status" value="1"/>
</dbReference>
<feature type="transmembrane region" description="Helical" evidence="5">
    <location>
        <begin position="42"/>
        <end position="60"/>
    </location>
</feature>
<accession>A0A225MD26</accession>
<dbReference type="GO" id="GO:0005886">
    <property type="term" value="C:plasma membrane"/>
    <property type="evidence" value="ECO:0007669"/>
    <property type="project" value="UniProtKB-SubCell"/>
</dbReference>
<evidence type="ECO:0000256" key="3">
    <source>
        <dbReference type="ARBA" id="ARBA00022989"/>
    </source>
</evidence>
<dbReference type="EMBL" id="NJIH01000007">
    <property type="protein sequence ID" value="OWT59204.1"/>
    <property type="molecule type" value="Genomic_DNA"/>
</dbReference>
<dbReference type="Proteomes" id="UP000214603">
    <property type="component" value="Unassembled WGS sequence"/>
</dbReference>
<dbReference type="RefSeq" id="WP_088603934.1">
    <property type="nucleotide sequence ID" value="NZ_NJIH01000007.1"/>
</dbReference>
<evidence type="ECO:0000256" key="1">
    <source>
        <dbReference type="ARBA" id="ARBA00004141"/>
    </source>
</evidence>
<feature type="transmembrane region" description="Helical" evidence="5">
    <location>
        <begin position="72"/>
        <end position="89"/>
    </location>
</feature>
<reference evidence="7" key="1">
    <citation type="submission" date="2017-06" db="EMBL/GenBank/DDBJ databases">
        <title>Herbaspirillum phytohormonus sp. nov., isolated from the root nodule of Robinia pseudoacacia in lead-zinc mine.</title>
        <authorList>
            <person name="Fan M."/>
            <person name="Lin Y."/>
        </authorList>
    </citation>
    <scope>NUCLEOTIDE SEQUENCE [LARGE SCALE GENOMIC DNA]</scope>
    <source>
        <strain evidence="7">SC-089</strain>
    </source>
</reference>
<keyword evidence="4 5" id="KW-0472">Membrane</keyword>
<dbReference type="OrthoDB" id="8019530at2"/>
<gene>
    <name evidence="6" type="ORF">CEY11_13565</name>
</gene>
<keyword evidence="3 5" id="KW-1133">Transmembrane helix</keyword>
<evidence type="ECO:0000256" key="4">
    <source>
        <dbReference type="ARBA" id="ARBA00023136"/>
    </source>
</evidence>
<dbReference type="AlphaFoldDB" id="A0A225MD26"/>
<keyword evidence="7" id="KW-1185">Reference proteome</keyword>
<dbReference type="InterPro" id="IPR002781">
    <property type="entry name" value="TM_pro_TauE-like"/>
</dbReference>
<proteinExistence type="inferred from homology"/>
<protein>
    <recommendedName>
        <fullName evidence="5">Probable membrane transporter protein</fullName>
    </recommendedName>
</protein>
<feature type="transmembrane region" description="Helical" evidence="5">
    <location>
        <begin position="134"/>
        <end position="158"/>
    </location>
</feature>